<dbReference type="InterPro" id="IPR036928">
    <property type="entry name" value="AS_sf"/>
</dbReference>
<reference evidence="2 3" key="1">
    <citation type="submission" date="2019-04" db="EMBL/GenBank/DDBJ databases">
        <title>Annotation for the trematode Fasciola gigantica.</title>
        <authorList>
            <person name="Choi Y.-J."/>
        </authorList>
    </citation>
    <scope>NUCLEOTIDE SEQUENCE [LARGE SCALE GENOMIC DNA]</scope>
    <source>
        <strain evidence="2">Uganda_cow_1</strain>
    </source>
</reference>
<dbReference type="GO" id="GO:0030956">
    <property type="term" value="C:glutamyl-tRNA(Gln) amidotransferase complex"/>
    <property type="evidence" value="ECO:0007669"/>
    <property type="project" value="TreeGrafter"/>
</dbReference>
<dbReference type="GO" id="GO:0016740">
    <property type="term" value="F:transferase activity"/>
    <property type="evidence" value="ECO:0007669"/>
    <property type="project" value="UniProtKB-KW"/>
</dbReference>
<dbReference type="PANTHER" id="PTHR11895:SF7">
    <property type="entry name" value="GLUTAMYL-TRNA(GLN) AMIDOTRANSFERASE SUBUNIT A, MITOCHONDRIAL"/>
    <property type="match status" value="1"/>
</dbReference>
<keyword evidence="2" id="KW-0808">Transferase</keyword>
<dbReference type="Proteomes" id="UP000316759">
    <property type="component" value="Unassembled WGS sequence"/>
</dbReference>
<dbReference type="GO" id="GO:0005739">
    <property type="term" value="C:mitochondrion"/>
    <property type="evidence" value="ECO:0007669"/>
    <property type="project" value="TreeGrafter"/>
</dbReference>
<dbReference type="GO" id="GO:0070681">
    <property type="term" value="P:glutaminyl-tRNAGln biosynthesis via transamidation"/>
    <property type="evidence" value="ECO:0007669"/>
    <property type="project" value="TreeGrafter"/>
</dbReference>
<dbReference type="GO" id="GO:0032543">
    <property type="term" value="P:mitochondrial translation"/>
    <property type="evidence" value="ECO:0007669"/>
    <property type="project" value="TreeGrafter"/>
</dbReference>
<dbReference type="InterPro" id="IPR023631">
    <property type="entry name" value="Amidase_dom"/>
</dbReference>
<evidence type="ECO:0000313" key="2">
    <source>
        <dbReference type="EMBL" id="TPP67676.1"/>
    </source>
</evidence>
<keyword evidence="3" id="KW-1185">Reference proteome</keyword>
<evidence type="ECO:0000259" key="1">
    <source>
        <dbReference type="Pfam" id="PF01425"/>
    </source>
</evidence>
<dbReference type="PANTHER" id="PTHR11895">
    <property type="entry name" value="TRANSAMIDASE"/>
    <property type="match status" value="1"/>
</dbReference>
<dbReference type="SUPFAM" id="SSF75304">
    <property type="entry name" value="Amidase signature (AS) enzymes"/>
    <property type="match status" value="1"/>
</dbReference>
<organism evidence="2 3">
    <name type="scientific">Fasciola gigantica</name>
    <name type="common">Giant liver fluke</name>
    <dbReference type="NCBI Taxonomy" id="46835"/>
    <lineage>
        <taxon>Eukaryota</taxon>
        <taxon>Metazoa</taxon>
        <taxon>Spiralia</taxon>
        <taxon>Lophotrochozoa</taxon>
        <taxon>Platyhelminthes</taxon>
        <taxon>Trematoda</taxon>
        <taxon>Digenea</taxon>
        <taxon>Plagiorchiida</taxon>
        <taxon>Echinostomata</taxon>
        <taxon>Echinostomatoidea</taxon>
        <taxon>Fasciolidae</taxon>
        <taxon>Fasciola</taxon>
    </lineage>
</organism>
<dbReference type="STRING" id="46835.A0A504Z4J6"/>
<dbReference type="EMBL" id="SUNJ01000410">
    <property type="protein sequence ID" value="TPP67676.1"/>
    <property type="molecule type" value="Genomic_DNA"/>
</dbReference>
<comment type="caution">
    <text evidence="2">The sequence shown here is derived from an EMBL/GenBank/DDBJ whole genome shotgun (WGS) entry which is preliminary data.</text>
</comment>
<evidence type="ECO:0000313" key="3">
    <source>
        <dbReference type="Proteomes" id="UP000316759"/>
    </source>
</evidence>
<dbReference type="GO" id="GO:0050567">
    <property type="term" value="F:glutaminyl-tRNA synthase (glutamine-hydrolyzing) activity"/>
    <property type="evidence" value="ECO:0007669"/>
    <property type="project" value="TreeGrafter"/>
</dbReference>
<gene>
    <name evidence="2" type="ORF">FGIG_06738</name>
</gene>
<accession>A0A504Z4J6</accession>
<protein>
    <submittedName>
        <fullName evidence="2">Glutamyl-tRNA(Gln) amidotransferase subunit A mitochondrial</fullName>
    </submittedName>
</protein>
<proteinExistence type="predicted"/>
<dbReference type="Pfam" id="PF01425">
    <property type="entry name" value="Amidase"/>
    <property type="match status" value="1"/>
</dbReference>
<sequence>MTFGCISRLRAGYQSGQFHLVDVWKLFASRIAVDQLAYTDVSNMSRLGVSPTNSIVSVIDEEHFRACSGRIDSYQDVRRNSLVWGVPLLIKDNFCTDWTKWGLPTTCASRALDSFRAPYDASVVGILSDSGAYVLGKTNLDEFAMGCGSTDSAIAGPVINPWSSRQTKPVRPPVIAGGSSGGSAAAVAAGLCPVALASDTGGSSRIPAAYCGVVGLKPTYGLVSRHGLIPLTNSLDVPAVIGASVADVSAVLATWIDSNHQPATLFDGTRVPLDPVQLGRYRTILLDLANGSVSLKPPALQIGIPIEYHVPGLDPNVAKVWDQVAGWFADELKYPICLVRMPHTPMATSVYSVLCATEVASNMARYDGLRYGHSVPTGTMPKIQNSTEARFARARSEGFNSVVRGRILAGNYFLLRSQAGRHLEAARRLWRLVKQDFDDVSA</sequence>
<dbReference type="AlphaFoldDB" id="A0A504Z4J6"/>
<dbReference type="Gene3D" id="3.90.1300.10">
    <property type="entry name" value="Amidase signature (AS) domain"/>
    <property type="match status" value="1"/>
</dbReference>
<feature type="domain" description="Amidase" evidence="1">
    <location>
        <begin position="52"/>
        <end position="438"/>
    </location>
</feature>
<dbReference type="InterPro" id="IPR000120">
    <property type="entry name" value="Amidase"/>
</dbReference>
<name>A0A504Z4J6_FASGI</name>
<dbReference type="OrthoDB" id="421993at2759"/>